<evidence type="ECO:0000313" key="16">
    <source>
        <dbReference type="Proteomes" id="UP000281549"/>
    </source>
</evidence>
<dbReference type="Pfam" id="PF21316">
    <property type="entry name" value="TPPII_GBD"/>
    <property type="match status" value="1"/>
</dbReference>
<dbReference type="PROSITE" id="PS51892">
    <property type="entry name" value="SUBTILASE"/>
    <property type="match status" value="1"/>
</dbReference>
<dbReference type="GO" id="GO:0006508">
    <property type="term" value="P:proteolysis"/>
    <property type="evidence" value="ECO:0007669"/>
    <property type="project" value="UniProtKB-KW"/>
</dbReference>
<dbReference type="EMBL" id="ML005060">
    <property type="protein sequence ID" value="RKP20465.1"/>
    <property type="molecule type" value="Genomic_DNA"/>
</dbReference>
<evidence type="ECO:0000256" key="5">
    <source>
        <dbReference type="ARBA" id="ARBA00022670"/>
    </source>
</evidence>
<comment type="catalytic activity">
    <reaction evidence="1">
        <text>Release of an N-terminal tripeptide from a polypeptide.</text>
        <dbReference type="EC" id="3.4.14.10"/>
    </reaction>
</comment>
<dbReference type="EMBL" id="KE561347">
    <property type="protein sequence ID" value="EPZ30926.1"/>
    <property type="molecule type" value="Genomic_DNA"/>
</dbReference>
<dbReference type="InterPro" id="IPR036852">
    <property type="entry name" value="Peptidase_S8/S53_dom_sf"/>
</dbReference>
<dbReference type="Pfam" id="PF21223">
    <property type="entry name" value="TPPII_Ig-like-1"/>
    <property type="match status" value="1"/>
</dbReference>
<evidence type="ECO:0000256" key="4">
    <source>
        <dbReference type="ARBA" id="ARBA00022438"/>
    </source>
</evidence>
<dbReference type="InterPro" id="IPR046939">
    <property type="entry name" value="TPPII_C_sf"/>
</dbReference>
<keyword evidence="6 8" id="KW-0378">Hydrolase</keyword>
<dbReference type="Gene3D" id="2.60.40.3170">
    <property type="match status" value="1"/>
</dbReference>
<dbReference type="InterPro" id="IPR046940">
    <property type="entry name" value="TPPII_Ig-like_sf"/>
</dbReference>
<dbReference type="Proteomes" id="UP000281549">
    <property type="component" value="Unassembled WGS sequence"/>
</dbReference>
<reference evidence="16" key="2">
    <citation type="journal article" date="2018" name="Nat. Microbiol.">
        <title>Leveraging single-cell genomics to expand the fungal tree of life.</title>
        <authorList>
            <person name="Ahrendt S.R."/>
            <person name="Quandt C.A."/>
            <person name="Ciobanu D."/>
            <person name="Clum A."/>
            <person name="Salamov A."/>
            <person name="Andreopoulos B."/>
            <person name="Cheng J.F."/>
            <person name="Woyke T."/>
            <person name="Pelin A."/>
            <person name="Henrissat B."/>
            <person name="Reynolds N.K."/>
            <person name="Benny G.L."/>
            <person name="Smith M.E."/>
            <person name="James T.Y."/>
            <person name="Grigoriev I.V."/>
        </authorList>
    </citation>
    <scope>NUCLEOTIDE SEQUENCE [LARGE SCALE GENOMIC DNA]</scope>
    <source>
        <strain evidence="16">CSF55</strain>
    </source>
</reference>
<reference evidence="14" key="3">
    <citation type="submission" date="2018-08" db="EMBL/GenBank/DDBJ databases">
        <title>Leveraging single-cell genomics to expand the Fungal Tree of Life.</title>
        <authorList>
            <consortium name="DOE Joint Genome Institute"/>
            <person name="Ahrendt S.R."/>
            <person name="Quandt C.A."/>
            <person name="Ciobanu D."/>
            <person name="Clum A."/>
            <person name="Salamov A."/>
            <person name="Andreopoulos B."/>
            <person name="Cheng J.-F."/>
            <person name="Woyke T."/>
            <person name="Pelin A."/>
            <person name="Henrissat B."/>
            <person name="Reynolds N."/>
            <person name="Benny G.L."/>
            <person name="Smith M.E."/>
            <person name="James T.Y."/>
            <person name="Grigoriev I.V."/>
        </authorList>
    </citation>
    <scope>NUCLEOTIDE SEQUENCE</scope>
    <source>
        <strain evidence="14">CSF55</strain>
    </source>
</reference>
<dbReference type="GO" id="GO:0004252">
    <property type="term" value="F:serine-type endopeptidase activity"/>
    <property type="evidence" value="ECO:0007669"/>
    <property type="project" value="UniProtKB-UniRule"/>
</dbReference>
<evidence type="ECO:0000259" key="12">
    <source>
        <dbReference type="Pfam" id="PF21316"/>
    </source>
</evidence>
<evidence type="ECO:0000256" key="3">
    <source>
        <dbReference type="ARBA" id="ARBA00012462"/>
    </source>
</evidence>
<dbReference type="PANTHER" id="PTHR43806">
    <property type="entry name" value="PEPTIDASE S8"/>
    <property type="match status" value="1"/>
</dbReference>
<evidence type="ECO:0000259" key="9">
    <source>
        <dbReference type="Pfam" id="PF00082"/>
    </source>
</evidence>
<feature type="domain" description="Tripeptidyl-peptidase II first Ig-like" evidence="11">
    <location>
        <begin position="515"/>
        <end position="629"/>
    </location>
</feature>
<evidence type="ECO:0000313" key="13">
    <source>
        <dbReference type="EMBL" id="EPZ30926.1"/>
    </source>
</evidence>
<dbReference type="OrthoDB" id="10256524at2759"/>
<feature type="domain" description="Tripeptidyl peptidase II second Ig-like" evidence="10">
    <location>
        <begin position="772"/>
        <end position="948"/>
    </location>
</feature>
<keyword evidence="5 8" id="KW-0645">Protease</keyword>
<reference evidence="13 15" key="1">
    <citation type="journal article" date="2013" name="Curr. Biol.">
        <title>Shared signatures of parasitism and phylogenomics unite Cryptomycota and microsporidia.</title>
        <authorList>
            <person name="James T.Y."/>
            <person name="Pelin A."/>
            <person name="Bonen L."/>
            <person name="Ahrendt S."/>
            <person name="Sain D."/>
            <person name="Corradi N."/>
            <person name="Stajich J.E."/>
        </authorList>
    </citation>
    <scope>NUCLEOTIDE SEQUENCE [LARGE SCALE GENOMIC DNA]</scope>
    <source>
        <strain evidence="13">CSF55</strain>
        <strain evidence="13">CSF55</strain>
    </source>
</reference>
<dbReference type="InterPro" id="IPR022398">
    <property type="entry name" value="Peptidase_S8_His-AS"/>
</dbReference>
<evidence type="ECO:0000256" key="2">
    <source>
        <dbReference type="ARBA" id="ARBA00011073"/>
    </source>
</evidence>
<dbReference type="OMA" id="SLRDFQC"/>
<dbReference type="PROSITE" id="PS00138">
    <property type="entry name" value="SUBTILASE_SER"/>
    <property type="match status" value="1"/>
</dbReference>
<dbReference type="Proteomes" id="UP000030755">
    <property type="component" value="Unassembled WGS sequence"/>
</dbReference>
<protein>
    <recommendedName>
        <fullName evidence="3">tripeptidyl-peptidase II</fullName>
        <ecNumber evidence="3">3.4.14.10</ecNumber>
    </recommendedName>
</protein>
<proteinExistence type="inferred from homology"/>
<dbReference type="InterPro" id="IPR023828">
    <property type="entry name" value="Peptidase_S8_Ser-AS"/>
</dbReference>
<name>A0A075AMP2_ROZAC</name>
<evidence type="ECO:0000259" key="11">
    <source>
        <dbReference type="Pfam" id="PF21223"/>
    </source>
</evidence>
<evidence type="ECO:0000313" key="15">
    <source>
        <dbReference type="Proteomes" id="UP000030755"/>
    </source>
</evidence>
<dbReference type="GO" id="GO:0005829">
    <property type="term" value="C:cytosol"/>
    <property type="evidence" value="ECO:0007669"/>
    <property type="project" value="TreeGrafter"/>
</dbReference>
<feature type="domain" description="Tripeptidyl-peptidase II galactose-binding" evidence="12">
    <location>
        <begin position="651"/>
        <end position="736"/>
    </location>
</feature>
<comment type="similarity">
    <text evidence="2 8">Belongs to the peptidase S8 family.</text>
</comment>
<evidence type="ECO:0000259" key="10">
    <source>
        <dbReference type="Pfam" id="PF12580"/>
    </source>
</evidence>
<dbReference type="HOGENOM" id="CLU_003084_1_0_1"/>
<dbReference type="InterPro" id="IPR048383">
    <property type="entry name" value="TPPII_Ig-like-1"/>
</dbReference>
<dbReference type="FunFam" id="3.40.50.200:FF:000013">
    <property type="entry name" value="Tripeptidyl-peptidase 2 homolog"/>
    <property type="match status" value="1"/>
</dbReference>
<dbReference type="PRINTS" id="PR00723">
    <property type="entry name" value="SUBTILISIN"/>
</dbReference>
<evidence type="ECO:0000256" key="8">
    <source>
        <dbReference type="PROSITE-ProRule" id="PRU01240"/>
    </source>
</evidence>
<sequence length="1226" mass="137045">MEMEFPVHGLMPKQETEASNFVKKHATWDGRGIIVAILDTGVDPGAAGLQKTSDGKRKLLDVIDCCGSGDVVLSEPLKVDGEMKVEGLAGYRLRLNRQWNIKDGLVRVGLKRAFELYPKSLIKRLVEDRKKKTEVDHVSYCGKVLEEISEMKRKNSDLSKMNQEEIIRYNDLNTRLDILKELNKEEDVGPLIDVVVFNDGSRWRAAVDISGTGDFTNSKAYADYSLEHEYGTFSKDDCLNYSIKFYDNGNVLSIVTNAGSHGTHVAGIVGAYFEDNLELNGVAPGCQMISLKIGETRLGSMETGTGFSRAIKAIADYECDLVNISYGEAPNVPNKGHIVELLKELSLKKNVVIVSSAGNGGPALSTVGAPGGTSDTIIGVGAYVTPAMMKAEYALVDKINETSYTWSSRGPTADGDVGVSVYAPGAAITSVPTWTLQPNQLMNGTSMSSPNACGCLSLIISGLKHEKINYTPMSIKRAIENTSKAINDEFKVGLIQVEKSFEYLVKTRSFVDSDVDFQIEISETKGRGVYIRNCREANKVNQYTVNVNPVFRNDEDNNKKYQLDVKMAITSSEPWVTVPEYLQINNGGRNFNIIVDARNIKEGLNFCQVEGFDVSSPWRGPLFKVLITVCKPIQPKESNQFSCLFNNLKLKSGDIQRYFIECPLNCSYADIDLKAENVEKTTKFVIHTLQILPETRYSNSEDQFYVNIGPNEVFKKRIIVQPGVVMEATVAPFWSSGLTSEISFNVSFGGLSPNSKFILSQANNFAKFEMSSLNKSIASPSGSFDCYNKTLKPSEYSINVLSERDNLITGKAMNELVLTYKFKVANSCSITPSVPLFNDYLYDSPFNSVVSILFDKNKKYLTFGDIYPKKTKVDPGQYIFKLQLRHESFEFLESFSNLVLNVSFTLSKEVPIECYKSLPDLINKTKFGSATVKPEYPISLFIGTLVEDLNDEVQPGDFLSGSIYLEKKQDARPKPFPVQLYLSCPVKKADKSISMKPSDDKNEFDKLNESLLESKISALSKLSEDQFKEIISNLREKESSSPVFLLALLKRLDNAENRKNEPLKIVNAADKIISSIDASALTEHFGIKKQSFDKEFVKRNAEFNKLKDYLVESLVRKARSQISISVEEVSKTLKELGKWVDVAEHSDALVPFVWVERQNKRYGNAIKAINKCISAVKSKESSDLIPLEKELYELRLEVLEQLGWKALADNERRWNVLRFPKEFMGF</sequence>
<dbReference type="EC" id="3.4.14.10" evidence="3"/>
<organism evidence="13 15">
    <name type="scientific">Rozella allomycis (strain CSF55)</name>
    <dbReference type="NCBI Taxonomy" id="988480"/>
    <lineage>
        <taxon>Eukaryota</taxon>
        <taxon>Fungi</taxon>
        <taxon>Fungi incertae sedis</taxon>
        <taxon>Cryptomycota</taxon>
        <taxon>Cryptomycota incertae sedis</taxon>
        <taxon>Rozella</taxon>
    </lineage>
</organism>
<dbReference type="GO" id="GO:0004177">
    <property type="term" value="F:aminopeptidase activity"/>
    <property type="evidence" value="ECO:0007669"/>
    <property type="project" value="UniProtKB-KW"/>
</dbReference>
<feature type="active site" description="Charge relay system" evidence="8">
    <location>
        <position position="39"/>
    </location>
</feature>
<dbReference type="Gene3D" id="1.25.40.710">
    <property type="match status" value="1"/>
</dbReference>
<evidence type="ECO:0000313" key="14">
    <source>
        <dbReference type="EMBL" id="RKP20465.1"/>
    </source>
</evidence>
<dbReference type="InterPro" id="IPR034051">
    <property type="entry name" value="TPP_II_domain"/>
</dbReference>
<dbReference type="Pfam" id="PF12580">
    <property type="entry name" value="TPPII"/>
    <property type="match status" value="1"/>
</dbReference>
<feature type="domain" description="Peptidase S8/S53" evidence="9">
    <location>
        <begin position="30"/>
        <end position="484"/>
    </location>
</feature>
<evidence type="ECO:0000256" key="6">
    <source>
        <dbReference type="ARBA" id="ARBA00022801"/>
    </source>
</evidence>
<dbReference type="PANTHER" id="PTHR43806:SF14">
    <property type="entry name" value="TRIPEPTIDYL-PEPTIDASE 2"/>
    <property type="match status" value="1"/>
</dbReference>
<evidence type="ECO:0000256" key="7">
    <source>
        <dbReference type="ARBA" id="ARBA00022825"/>
    </source>
</evidence>
<feature type="active site" description="Charge relay system" evidence="8">
    <location>
        <position position="446"/>
    </location>
</feature>
<gene>
    <name evidence="13" type="ORF">O9G_002803</name>
    <name evidence="14" type="ORF">ROZALSC1DRAFT_28049</name>
</gene>
<dbReference type="Gene3D" id="3.40.50.200">
    <property type="entry name" value="Peptidase S8/S53 domain"/>
    <property type="match status" value="2"/>
</dbReference>
<dbReference type="InterPro" id="IPR048384">
    <property type="entry name" value="TPPII_GBD"/>
</dbReference>
<dbReference type="STRING" id="988480.A0A075AMP2"/>
<dbReference type="GO" id="GO:0008240">
    <property type="term" value="F:tripeptidyl-peptidase activity"/>
    <property type="evidence" value="ECO:0007669"/>
    <property type="project" value="UniProtKB-EC"/>
</dbReference>
<dbReference type="SUPFAM" id="SSF52743">
    <property type="entry name" value="Subtilisin-like"/>
    <property type="match status" value="1"/>
</dbReference>
<feature type="active site" description="Charge relay system" evidence="8">
    <location>
        <position position="261"/>
    </location>
</feature>
<dbReference type="PROSITE" id="PS00137">
    <property type="entry name" value="SUBTILASE_HIS"/>
    <property type="match status" value="1"/>
</dbReference>
<keyword evidence="15" id="KW-1185">Reference proteome</keyword>
<dbReference type="CDD" id="cd04857">
    <property type="entry name" value="Peptidases_S8_Tripeptidyl_Aminopeptidase_II"/>
    <property type="match status" value="1"/>
</dbReference>
<dbReference type="InterPro" id="IPR000209">
    <property type="entry name" value="Peptidase_S8/S53_dom"/>
</dbReference>
<dbReference type="AlphaFoldDB" id="A0A075AMP2"/>
<dbReference type="InterPro" id="IPR015500">
    <property type="entry name" value="Peptidase_S8_subtilisin-rel"/>
</dbReference>
<keyword evidence="4" id="KW-0031">Aminopeptidase</keyword>
<accession>A0A075AMP2</accession>
<dbReference type="InterPro" id="IPR022229">
    <property type="entry name" value="TPPII_Ig-like-2"/>
</dbReference>
<keyword evidence="7 8" id="KW-0720">Serine protease</keyword>
<evidence type="ECO:0000256" key="1">
    <source>
        <dbReference type="ARBA" id="ARBA00001910"/>
    </source>
</evidence>
<dbReference type="Pfam" id="PF00082">
    <property type="entry name" value="Peptidase_S8"/>
    <property type="match status" value="1"/>
</dbReference>
<dbReference type="InterPro" id="IPR050131">
    <property type="entry name" value="Peptidase_S8_subtilisin-like"/>
</dbReference>